<sequence length="65" mass="7090">MLPGVGIFELNVLINFNLAVGTGLVQDESVEGSHVPSLPFWWEIDRIQMHPAFPTVLTGKLDGSV</sequence>
<proteinExistence type="predicted"/>
<reference evidence="2" key="1">
    <citation type="journal article" date="2019" name="Int. J. Syst. Evol. Microbiol.">
        <title>The Global Catalogue of Microorganisms (GCM) 10K type strain sequencing project: providing services to taxonomists for standard genome sequencing and annotation.</title>
        <authorList>
            <consortium name="The Broad Institute Genomics Platform"/>
            <consortium name="The Broad Institute Genome Sequencing Center for Infectious Disease"/>
            <person name="Wu L."/>
            <person name="Ma J."/>
        </authorList>
    </citation>
    <scope>NUCLEOTIDE SEQUENCE [LARGE SCALE GENOMIC DNA]</scope>
    <source>
        <strain evidence="2">JCM 14370</strain>
    </source>
</reference>
<organism evidence="1 2">
    <name type="scientific">Deinococcus roseus</name>
    <dbReference type="NCBI Taxonomy" id="392414"/>
    <lineage>
        <taxon>Bacteria</taxon>
        <taxon>Thermotogati</taxon>
        <taxon>Deinococcota</taxon>
        <taxon>Deinococci</taxon>
        <taxon>Deinococcales</taxon>
        <taxon>Deinococcaceae</taxon>
        <taxon>Deinococcus</taxon>
    </lineage>
</organism>
<gene>
    <name evidence="1" type="ORF">GCM10008938_49810</name>
</gene>
<dbReference type="Proteomes" id="UP000632222">
    <property type="component" value="Unassembled WGS sequence"/>
</dbReference>
<accession>A0ABQ2DH18</accession>
<dbReference type="EMBL" id="BMOD01000040">
    <property type="protein sequence ID" value="GGJ57755.1"/>
    <property type="molecule type" value="Genomic_DNA"/>
</dbReference>
<evidence type="ECO:0000313" key="2">
    <source>
        <dbReference type="Proteomes" id="UP000632222"/>
    </source>
</evidence>
<evidence type="ECO:0000313" key="1">
    <source>
        <dbReference type="EMBL" id="GGJ57755.1"/>
    </source>
</evidence>
<name>A0ABQ2DH18_9DEIO</name>
<protein>
    <submittedName>
        <fullName evidence="1">Uncharacterized protein</fullName>
    </submittedName>
</protein>
<keyword evidence="2" id="KW-1185">Reference proteome</keyword>
<comment type="caution">
    <text evidence="1">The sequence shown here is derived from an EMBL/GenBank/DDBJ whole genome shotgun (WGS) entry which is preliminary data.</text>
</comment>